<dbReference type="OMA" id="HAHASIY"/>
<protein>
    <submittedName>
        <fullName evidence="2">Uncharacterized protein</fullName>
    </submittedName>
</protein>
<feature type="region of interest" description="Disordered" evidence="1">
    <location>
        <begin position="245"/>
        <end position="279"/>
    </location>
</feature>
<dbReference type="VEuPathDB" id="FungiDB:SMAC_06502"/>
<dbReference type="AlphaFoldDB" id="A0A8S8ZKB8"/>
<reference evidence="2 3" key="1">
    <citation type="submission" date="2017-07" db="EMBL/GenBank/DDBJ databases">
        <title>Genome sequence of the Sordaria macrospora wild type strain R19027.</title>
        <authorList>
            <person name="Nowrousian M."/>
            <person name="Teichert I."/>
            <person name="Kueck U."/>
        </authorList>
    </citation>
    <scope>NUCLEOTIDE SEQUENCE [LARGE SCALE GENOMIC DNA]</scope>
    <source>
        <strain evidence="2 3">R19027</strain>
        <tissue evidence="2">Mycelium</tissue>
    </source>
</reference>
<dbReference type="EMBL" id="NMPR01000141">
    <property type="protein sequence ID" value="KAA8629306.1"/>
    <property type="molecule type" value="Genomic_DNA"/>
</dbReference>
<evidence type="ECO:0000313" key="2">
    <source>
        <dbReference type="EMBL" id="KAA8629306.1"/>
    </source>
</evidence>
<feature type="region of interest" description="Disordered" evidence="1">
    <location>
        <begin position="1"/>
        <end position="42"/>
    </location>
</feature>
<organism evidence="2 3">
    <name type="scientific">Sordaria macrospora</name>
    <dbReference type="NCBI Taxonomy" id="5147"/>
    <lineage>
        <taxon>Eukaryota</taxon>
        <taxon>Fungi</taxon>
        <taxon>Dikarya</taxon>
        <taxon>Ascomycota</taxon>
        <taxon>Pezizomycotina</taxon>
        <taxon>Sordariomycetes</taxon>
        <taxon>Sordariomycetidae</taxon>
        <taxon>Sordariales</taxon>
        <taxon>Sordariaceae</taxon>
        <taxon>Sordaria</taxon>
    </lineage>
</organism>
<feature type="region of interest" description="Disordered" evidence="1">
    <location>
        <begin position="317"/>
        <end position="344"/>
    </location>
</feature>
<feature type="compositionally biased region" description="Low complexity" evidence="1">
    <location>
        <begin position="29"/>
        <end position="42"/>
    </location>
</feature>
<comment type="caution">
    <text evidence="2">The sequence shown here is derived from an EMBL/GenBank/DDBJ whole genome shotgun (WGS) entry which is preliminary data.</text>
</comment>
<name>A0A8S8ZKB8_SORMA</name>
<accession>A0A8S8ZKB8</accession>
<sequence length="344" mass="37864">MSCPRPPPLDLTHLPPTPPATPDKQQQHPLTSTSPSTASWTPLKPKSVRFALPAPQAHKSKTLYHTSSIFNADYLRRKPKPKAKRIPTRPYNASLNRLTERYYVFVQSLCDPELSSPRFDVVDNKLVSESNRGILAPPPSPMSLISPVRGIEAQIQQRKALQVIRDDAHALVYKPLTAIAPVLTLPFLPSQQAAKKVRGLLKRAKRALMALEALLTSEVSDSDSDEKMEMGMDVNRDRELANVESGNRMDLDHQGGFSENNGKGEEGNGGDPGRCGDNESLMVRELSQPRASGRKAPEGLPNAGLCTFTYREDFEEEAHHDIARSEEQAQDEAALTSLGGFMGI</sequence>
<evidence type="ECO:0000313" key="3">
    <source>
        <dbReference type="Proteomes" id="UP000433876"/>
    </source>
</evidence>
<feature type="compositionally biased region" description="Basic and acidic residues" evidence="1">
    <location>
        <begin position="317"/>
        <end position="327"/>
    </location>
</feature>
<proteinExistence type="predicted"/>
<gene>
    <name evidence="2" type="ORF">SMACR_06502</name>
</gene>
<dbReference type="Proteomes" id="UP000433876">
    <property type="component" value="Unassembled WGS sequence"/>
</dbReference>
<evidence type="ECO:0000256" key="1">
    <source>
        <dbReference type="SAM" id="MobiDB-lite"/>
    </source>
</evidence>
<feature type="compositionally biased region" description="Pro residues" evidence="1">
    <location>
        <begin position="1"/>
        <end position="21"/>
    </location>
</feature>